<dbReference type="Pfam" id="PF01978">
    <property type="entry name" value="TrmB"/>
    <property type="match status" value="1"/>
</dbReference>
<dbReference type="Gene3D" id="1.10.10.10">
    <property type="entry name" value="Winged helix-like DNA-binding domain superfamily/Winged helix DNA-binding domain"/>
    <property type="match status" value="1"/>
</dbReference>
<evidence type="ECO:0000313" key="2">
    <source>
        <dbReference type="EMBL" id="MFC6826293.1"/>
    </source>
</evidence>
<reference evidence="2 3" key="1">
    <citation type="journal article" date="2019" name="Int. J. Syst. Evol. Microbiol.">
        <title>The Global Catalogue of Microorganisms (GCM) 10K type strain sequencing project: providing services to taxonomists for standard genome sequencing and annotation.</title>
        <authorList>
            <consortium name="The Broad Institute Genomics Platform"/>
            <consortium name="The Broad Institute Genome Sequencing Center for Infectious Disease"/>
            <person name="Wu L."/>
            <person name="Ma J."/>
        </authorList>
    </citation>
    <scope>NUCLEOTIDE SEQUENCE [LARGE SCALE GENOMIC DNA]</scope>
    <source>
        <strain evidence="2 3">YIM 94188</strain>
    </source>
</reference>
<dbReference type="InterPro" id="IPR002831">
    <property type="entry name" value="Tscrpt_reg_TrmB_N"/>
</dbReference>
<dbReference type="PANTHER" id="PTHR34293:SF1">
    <property type="entry name" value="HTH-TYPE TRANSCRIPTIONAL REGULATOR TRMBL2"/>
    <property type="match status" value="1"/>
</dbReference>
<comment type="caution">
    <text evidence="2">The sequence shown here is derived from an EMBL/GenBank/DDBJ whole genome shotgun (WGS) entry which is preliminary data.</text>
</comment>
<proteinExistence type="predicted"/>
<evidence type="ECO:0000313" key="3">
    <source>
        <dbReference type="Proteomes" id="UP001596408"/>
    </source>
</evidence>
<dbReference type="AlphaFoldDB" id="A0ABD5U5D8"/>
<organism evidence="2 3">
    <name type="scientific">Halopelagius fulvigenes</name>
    <dbReference type="NCBI Taxonomy" id="1198324"/>
    <lineage>
        <taxon>Archaea</taxon>
        <taxon>Methanobacteriati</taxon>
        <taxon>Methanobacteriota</taxon>
        <taxon>Stenosarchaea group</taxon>
        <taxon>Halobacteria</taxon>
        <taxon>Halobacteriales</taxon>
        <taxon>Haloferacaceae</taxon>
    </lineage>
</organism>
<dbReference type="InterPro" id="IPR036390">
    <property type="entry name" value="WH_DNA-bd_sf"/>
</dbReference>
<dbReference type="SUPFAM" id="SSF46785">
    <property type="entry name" value="Winged helix' DNA-binding domain"/>
    <property type="match status" value="1"/>
</dbReference>
<feature type="domain" description="Transcription regulator TrmB N-terminal" evidence="1">
    <location>
        <begin position="13"/>
        <end position="77"/>
    </location>
</feature>
<dbReference type="PANTHER" id="PTHR34293">
    <property type="entry name" value="HTH-TYPE TRANSCRIPTIONAL REGULATOR TRMBL2"/>
    <property type="match status" value="1"/>
</dbReference>
<keyword evidence="3" id="KW-1185">Reference proteome</keyword>
<evidence type="ECO:0000259" key="1">
    <source>
        <dbReference type="Pfam" id="PF01978"/>
    </source>
</evidence>
<dbReference type="InterPro" id="IPR051797">
    <property type="entry name" value="TrmB-like"/>
</dbReference>
<dbReference type="Proteomes" id="UP001596408">
    <property type="component" value="Unassembled WGS sequence"/>
</dbReference>
<dbReference type="InterPro" id="IPR036388">
    <property type="entry name" value="WH-like_DNA-bd_sf"/>
</dbReference>
<protein>
    <submittedName>
        <fullName evidence="2">TrmB family transcriptional regulator</fullName>
    </submittedName>
</protein>
<sequence length="258" mass="28491">MDTGPDAVEALGNLGLTEYEARCFIALNRVEQATAKEISQLSDVPRSRVYDTVDKLHKRGLVDVQQSDPRQYRAVSKEQAFEKLRSSFDENVEEADAALEGVGSAETQEQKGTWSIADAEHIEDRILTLFENADDRIHYLVADGSVVTETILEGLSEAADRGVTVIAEVPSESLRDRIEEHAPGADVRVIPDLVESNTVVDKWPGQLVMGDQQSVLASGLETGDGPWSKRETAVWSHGYDHGFAAWIRELLDDRLTES</sequence>
<gene>
    <name evidence="2" type="ORF">ACFQEV_15025</name>
</gene>
<dbReference type="EMBL" id="JBHSXH010000015">
    <property type="protein sequence ID" value="MFC6826293.1"/>
    <property type="molecule type" value="Genomic_DNA"/>
</dbReference>
<accession>A0ABD5U5D8</accession>
<name>A0ABD5U5D8_9EURY</name>
<dbReference type="RefSeq" id="WP_379697673.1">
    <property type="nucleotide sequence ID" value="NZ_JBHSXH010000015.1"/>
</dbReference>